<dbReference type="GO" id="GO:0006749">
    <property type="term" value="P:glutathione metabolic process"/>
    <property type="evidence" value="ECO:0007669"/>
    <property type="project" value="TreeGrafter"/>
</dbReference>
<dbReference type="Proteomes" id="UP000297597">
    <property type="component" value="Unassembled WGS sequence"/>
</dbReference>
<dbReference type="GO" id="GO:0016874">
    <property type="term" value="F:ligase activity"/>
    <property type="evidence" value="ECO:0007669"/>
    <property type="project" value="UniProtKB-KW"/>
</dbReference>
<evidence type="ECO:0000313" key="3">
    <source>
        <dbReference type="EMBL" id="TEB12543.1"/>
    </source>
</evidence>
<evidence type="ECO:0000259" key="1">
    <source>
        <dbReference type="Pfam" id="PF01968"/>
    </source>
</evidence>
<dbReference type="RefSeq" id="WP_134212750.1">
    <property type="nucleotide sequence ID" value="NZ_QFFZ01000006.1"/>
</dbReference>
<feature type="domain" description="Hydantoinase A/oxoprolinase" evidence="1">
    <location>
        <begin position="179"/>
        <end position="460"/>
    </location>
</feature>
<protein>
    <submittedName>
        <fullName evidence="3">Acetophenone carboxylase alpha subunit</fullName>
        <ecNumber evidence="3">6.4.1.8</ecNumber>
    </submittedName>
</protein>
<dbReference type="PANTHER" id="PTHR11365:SF2">
    <property type="entry name" value="5-OXOPROLINASE"/>
    <property type="match status" value="1"/>
</dbReference>
<comment type="caution">
    <text evidence="3">The sequence shown here is derived from an EMBL/GenBank/DDBJ whole genome shotgun (WGS) entry which is preliminary data.</text>
</comment>
<evidence type="ECO:0000313" key="4">
    <source>
        <dbReference type="Proteomes" id="UP000297597"/>
    </source>
</evidence>
<organism evidence="3 4">
    <name type="scientific">Pelotomaculum propionicicum</name>
    <dbReference type="NCBI Taxonomy" id="258475"/>
    <lineage>
        <taxon>Bacteria</taxon>
        <taxon>Bacillati</taxon>
        <taxon>Bacillota</taxon>
        <taxon>Clostridia</taxon>
        <taxon>Eubacteriales</taxon>
        <taxon>Desulfotomaculaceae</taxon>
        <taxon>Pelotomaculum</taxon>
    </lineage>
</organism>
<accession>A0A4Y7RUJ2</accession>
<sequence length="561" mass="61131">MYVGVDVGGTYTDAVLLKNNRVRAMAKIPTRENLLSSLLESIDTILKDADKKEIKRIVFSTTIITNMIAGHKYDQVELLLIPGPGLTHDYYKIKPYVHIISGAVDYRGRVTARLDKQEIDAALSKIAAGGCNKVGVIGKFSPRNTSQEKRVEAIIKEKYPDWQVELGSRVGGKLNFPRRAETTYLTCATRQPYRAFLDSVQQALAEREINADVFILKADGGTLPLKGSEELPVETIFSGPAASTLGVQALTPPGETSVVVDIGGTTTDLALILSGKPLLSAKGARVRDQLTQVRALAVKSVPVGGDSVLELDGNKIIIRSERQGQAYCLGGPVPTPTDALRVLGLTSLGDQDRAAEAMGILGKALGREIKDIAARVIDQVVENISAEIEKMFWEWEQEPAYRVWEVLHKHKEKPRLVVGVGGGAAGFVNKVADRLGCSPYIPQYAAVANAIGAAVARPTMQVSLRADTEQGYYIIQEEGQQEKIKDRNFNERMALDLAKESLIKRAAKYGLEVDPDEIEVASQEVFNMIRDWHTSGRLFDVTVQTPRGITGRVGDGGDIDV</sequence>
<dbReference type="EC" id="6.4.1.8" evidence="3"/>
<dbReference type="GO" id="GO:0005829">
    <property type="term" value="C:cytosol"/>
    <property type="evidence" value="ECO:0007669"/>
    <property type="project" value="TreeGrafter"/>
</dbReference>
<dbReference type="InterPro" id="IPR045079">
    <property type="entry name" value="Oxoprolinase-like"/>
</dbReference>
<dbReference type="SUPFAM" id="SSF53067">
    <property type="entry name" value="Actin-like ATPase domain"/>
    <property type="match status" value="1"/>
</dbReference>
<dbReference type="InterPro" id="IPR008040">
    <property type="entry name" value="Hydant_A_N"/>
</dbReference>
<dbReference type="Pfam" id="PF01968">
    <property type="entry name" value="Hydantoinase_A"/>
    <property type="match status" value="1"/>
</dbReference>
<gene>
    <name evidence="3" type="primary">apc1</name>
    <name evidence="3" type="ORF">Pmgp_00874</name>
</gene>
<proteinExistence type="predicted"/>
<evidence type="ECO:0000259" key="2">
    <source>
        <dbReference type="Pfam" id="PF05378"/>
    </source>
</evidence>
<keyword evidence="3" id="KW-0436">Ligase</keyword>
<dbReference type="InterPro" id="IPR043129">
    <property type="entry name" value="ATPase_NBD"/>
</dbReference>
<dbReference type="PANTHER" id="PTHR11365">
    <property type="entry name" value="5-OXOPROLINASE RELATED"/>
    <property type="match status" value="1"/>
</dbReference>
<dbReference type="Pfam" id="PF05378">
    <property type="entry name" value="Hydant_A_N"/>
    <property type="match status" value="1"/>
</dbReference>
<dbReference type="EMBL" id="QFFZ01000006">
    <property type="protein sequence ID" value="TEB12543.1"/>
    <property type="molecule type" value="Genomic_DNA"/>
</dbReference>
<dbReference type="GO" id="GO:0017168">
    <property type="term" value="F:5-oxoprolinase (ATP-hydrolyzing) activity"/>
    <property type="evidence" value="ECO:0007669"/>
    <property type="project" value="TreeGrafter"/>
</dbReference>
<reference evidence="3 4" key="1">
    <citation type="journal article" date="2018" name="Environ. Microbiol.">
        <title>Novel energy conservation strategies and behaviour of Pelotomaculum schinkii driving syntrophic propionate catabolism.</title>
        <authorList>
            <person name="Hidalgo-Ahumada C.A.P."/>
            <person name="Nobu M.K."/>
            <person name="Narihiro T."/>
            <person name="Tamaki H."/>
            <person name="Liu W.T."/>
            <person name="Kamagata Y."/>
            <person name="Stams A.J.M."/>
            <person name="Imachi H."/>
            <person name="Sousa D.Z."/>
        </authorList>
    </citation>
    <scope>NUCLEOTIDE SEQUENCE [LARGE SCALE GENOMIC DNA]</scope>
    <source>
        <strain evidence="3 4">MGP</strain>
    </source>
</reference>
<dbReference type="AlphaFoldDB" id="A0A4Y7RUJ2"/>
<name>A0A4Y7RUJ2_9FIRM</name>
<keyword evidence="4" id="KW-1185">Reference proteome</keyword>
<feature type="domain" description="Hydantoinase/oxoprolinase N-terminal" evidence="2">
    <location>
        <begin position="3"/>
        <end position="158"/>
    </location>
</feature>
<dbReference type="OrthoDB" id="9768323at2"/>
<dbReference type="InterPro" id="IPR002821">
    <property type="entry name" value="Hydantoinase_A"/>
</dbReference>